<organism evidence="2 3">
    <name type="scientific">Aspergillus chevalieri</name>
    <name type="common">Eurotium chevalieri</name>
    <dbReference type="NCBI Taxonomy" id="182096"/>
    <lineage>
        <taxon>Eukaryota</taxon>
        <taxon>Fungi</taxon>
        <taxon>Dikarya</taxon>
        <taxon>Ascomycota</taxon>
        <taxon>Pezizomycotina</taxon>
        <taxon>Eurotiomycetes</taxon>
        <taxon>Eurotiomycetidae</taxon>
        <taxon>Eurotiales</taxon>
        <taxon>Aspergillaceae</taxon>
        <taxon>Aspergillus</taxon>
        <taxon>Aspergillus subgen. Aspergillus</taxon>
    </lineage>
</organism>
<name>A0A7R7VV97_ASPCH</name>
<evidence type="ECO:0000313" key="2">
    <source>
        <dbReference type="EMBL" id="BCR90848.1"/>
    </source>
</evidence>
<dbReference type="RefSeq" id="XP_043139370.1">
    <property type="nucleotide sequence ID" value="XM_043281940.1"/>
</dbReference>
<feature type="region of interest" description="Disordered" evidence="1">
    <location>
        <begin position="1"/>
        <end position="26"/>
    </location>
</feature>
<dbReference type="AlphaFoldDB" id="A0A7R7VV97"/>
<dbReference type="Pfam" id="PF20354">
    <property type="entry name" value="DUF6649"/>
    <property type="match status" value="1"/>
</dbReference>
<dbReference type="KEGG" id="ache:ACHE_60734S"/>
<dbReference type="EMBL" id="AP024421">
    <property type="protein sequence ID" value="BCR90848.1"/>
    <property type="molecule type" value="Genomic_DNA"/>
</dbReference>
<reference evidence="2" key="1">
    <citation type="submission" date="2021-01" db="EMBL/GenBank/DDBJ databases">
        <authorList>
            <consortium name="Aspergillus chevalieri M1 genome sequencing consortium"/>
            <person name="Kazuki M."/>
            <person name="Futagami T."/>
        </authorList>
    </citation>
    <scope>NUCLEOTIDE SEQUENCE</scope>
    <source>
        <strain evidence="2">M1</strain>
    </source>
</reference>
<proteinExistence type="predicted"/>
<evidence type="ECO:0000313" key="3">
    <source>
        <dbReference type="Proteomes" id="UP000637239"/>
    </source>
</evidence>
<evidence type="ECO:0000256" key="1">
    <source>
        <dbReference type="SAM" id="MobiDB-lite"/>
    </source>
</evidence>
<keyword evidence="3" id="KW-1185">Reference proteome</keyword>
<reference evidence="2" key="2">
    <citation type="submission" date="2021-02" db="EMBL/GenBank/DDBJ databases">
        <title>Aspergillus chevalieri M1 genome sequence.</title>
        <authorList>
            <person name="Kadooka C."/>
            <person name="Mori K."/>
            <person name="Futagami T."/>
        </authorList>
    </citation>
    <scope>NUCLEOTIDE SEQUENCE</scope>
    <source>
        <strain evidence="2">M1</strain>
    </source>
</reference>
<gene>
    <name evidence="2" type="ORF">ACHE_60734S</name>
</gene>
<sequence length="191" mass="21137">MAQQVDTAIQYHGKKRPAESEPEDQPLAKRFGRLHIESIANLNGLGYDESPTLTQNTPNLTDQMLLDDTKDTVYIHDIDRELAESQAQQDTISILPGVAEALLPIPKTLIAKTKSQSNELVLYQEPQSLSIPEEQDNVRRAIAETRARARQASLGFSSTSESTAKSGFGIINEKIRNHDDGDDVMDIDPVL</sequence>
<dbReference type="GeneID" id="66985206"/>
<accession>A0A7R7VV97</accession>
<protein>
    <submittedName>
        <fullName evidence="2">Uncharacterized protein</fullName>
    </submittedName>
</protein>
<dbReference type="InterPro" id="IPR046591">
    <property type="entry name" value="DUF6649"/>
</dbReference>
<dbReference type="Proteomes" id="UP000637239">
    <property type="component" value="Chromosome 6"/>
</dbReference>